<reference evidence="1" key="1">
    <citation type="submission" date="2020-10" db="EMBL/GenBank/DDBJ databases">
        <authorList>
            <person name="Castelo-Branco R."/>
            <person name="Eusebio N."/>
            <person name="Adriana R."/>
            <person name="Vieira A."/>
            <person name="Brugerolle De Fraissinette N."/>
            <person name="Rezende De Castro R."/>
            <person name="Schneider M.P."/>
            <person name="Vasconcelos V."/>
            <person name="Leao P.N."/>
        </authorList>
    </citation>
    <scope>NUCLEOTIDE SEQUENCE</scope>
    <source>
        <strain evidence="1">LEGE 07157</strain>
    </source>
</reference>
<dbReference type="NCBIfam" id="NF047705">
    <property type="entry name" value="slr1659_superfam"/>
    <property type="match status" value="1"/>
</dbReference>
<proteinExistence type="predicted"/>
<organism evidence="1 2">
    <name type="scientific">Lusitaniella coriacea LEGE 07157</name>
    <dbReference type="NCBI Taxonomy" id="945747"/>
    <lineage>
        <taxon>Bacteria</taxon>
        <taxon>Bacillati</taxon>
        <taxon>Cyanobacteriota</taxon>
        <taxon>Cyanophyceae</taxon>
        <taxon>Spirulinales</taxon>
        <taxon>Lusitaniellaceae</taxon>
        <taxon>Lusitaniella</taxon>
    </lineage>
</organism>
<evidence type="ECO:0000313" key="2">
    <source>
        <dbReference type="Proteomes" id="UP000654482"/>
    </source>
</evidence>
<name>A0A8J7J6Q9_9CYAN</name>
<sequence>MEIKGDKYRVHYDPQTSTIDFQGSLRRMGIADYAPIEKLLENVVEQNPPLITLNLYDLKLLNSAGIRMLSKFVIRIRNQKNIRMIINGTKDSTWQDSSLKNLQRLMPPSHLELRLH</sequence>
<comment type="caution">
    <text evidence="1">The sequence shown here is derived from an EMBL/GenBank/DDBJ whole genome shotgun (WGS) entry which is preliminary data.</text>
</comment>
<keyword evidence="2" id="KW-1185">Reference proteome</keyword>
<dbReference type="RefSeq" id="WP_194031959.1">
    <property type="nucleotide sequence ID" value="NZ_JADEWZ010000064.1"/>
</dbReference>
<dbReference type="Proteomes" id="UP000654482">
    <property type="component" value="Unassembled WGS sequence"/>
</dbReference>
<protein>
    <recommendedName>
        <fullName evidence="3">STAS domain-containing protein</fullName>
    </recommendedName>
</protein>
<dbReference type="Gene3D" id="3.30.750.24">
    <property type="entry name" value="STAS domain"/>
    <property type="match status" value="1"/>
</dbReference>
<evidence type="ECO:0008006" key="3">
    <source>
        <dbReference type="Google" id="ProtNLM"/>
    </source>
</evidence>
<dbReference type="InterPro" id="IPR036513">
    <property type="entry name" value="STAS_dom_sf"/>
</dbReference>
<dbReference type="EMBL" id="JADEWZ010000064">
    <property type="protein sequence ID" value="MBE9118864.1"/>
    <property type="molecule type" value="Genomic_DNA"/>
</dbReference>
<accession>A0A8J7J6Q9</accession>
<gene>
    <name evidence="1" type="ORF">IQ249_23525</name>
</gene>
<dbReference type="AlphaFoldDB" id="A0A8J7J6Q9"/>
<dbReference type="SUPFAM" id="SSF52091">
    <property type="entry name" value="SpoIIaa-like"/>
    <property type="match status" value="1"/>
</dbReference>
<evidence type="ECO:0000313" key="1">
    <source>
        <dbReference type="EMBL" id="MBE9118864.1"/>
    </source>
</evidence>